<organism evidence="1 2">
    <name type="scientific">Azospirillum aestuarii</name>
    <dbReference type="NCBI Taxonomy" id="2802052"/>
    <lineage>
        <taxon>Bacteria</taxon>
        <taxon>Pseudomonadati</taxon>
        <taxon>Pseudomonadota</taxon>
        <taxon>Alphaproteobacteria</taxon>
        <taxon>Rhodospirillales</taxon>
        <taxon>Azospirillaceae</taxon>
        <taxon>Azospirillum</taxon>
    </lineage>
</organism>
<evidence type="ECO:0000313" key="1">
    <source>
        <dbReference type="EMBL" id="MBK4719089.1"/>
    </source>
</evidence>
<name>A0ABS1HWL9_9PROT</name>
<dbReference type="RefSeq" id="WP_200485004.1">
    <property type="nucleotide sequence ID" value="NZ_JAEPIV010000003.1"/>
</dbReference>
<proteinExistence type="predicted"/>
<dbReference type="Proteomes" id="UP000654452">
    <property type="component" value="Unassembled WGS sequence"/>
</dbReference>
<gene>
    <name evidence="1" type="ORF">JJL56_09420</name>
</gene>
<dbReference type="EMBL" id="JAEPIV010000003">
    <property type="protein sequence ID" value="MBK4719089.1"/>
    <property type="molecule type" value="Genomic_DNA"/>
</dbReference>
<evidence type="ECO:0000313" key="2">
    <source>
        <dbReference type="Proteomes" id="UP000654452"/>
    </source>
</evidence>
<reference evidence="1 2" key="1">
    <citation type="submission" date="2021-01" db="EMBL/GenBank/DDBJ databases">
        <title>Azospirillum sp. YIM DDC1 draft genome.</title>
        <authorList>
            <person name="Wang Y.-X."/>
        </authorList>
    </citation>
    <scope>NUCLEOTIDE SEQUENCE [LARGE SCALE GENOMIC DNA]</scope>
    <source>
        <strain evidence="1 2">YIM DDC1</strain>
    </source>
</reference>
<protein>
    <submittedName>
        <fullName evidence="1">Uncharacterized protein</fullName>
    </submittedName>
</protein>
<comment type="caution">
    <text evidence="1">The sequence shown here is derived from an EMBL/GenBank/DDBJ whole genome shotgun (WGS) entry which is preliminary data.</text>
</comment>
<keyword evidence="2" id="KW-1185">Reference proteome</keyword>
<sequence>MKTSYEANKATLAGKIERFELAIRGSSETTYSGGDGYNPMMDNYRDFASWDKAVKSSIQLMNDSKAKYLLLLKECAQKTGETYVSKIGKTLPKCSGLGGDAKVIFSLNLPANPDDAADALYQFILEYSPTP</sequence>
<accession>A0ABS1HWL9</accession>